<dbReference type="AlphaFoldDB" id="A0A0H3N882"/>
<feature type="transmembrane region" description="Helical" evidence="7">
    <location>
        <begin position="119"/>
        <end position="138"/>
    </location>
</feature>
<feature type="transmembrane region" description="Helical" evidence="7">
    <location>
        <begin position="255"/>
        <end position="278"/>
    </location>
</feature>
<evidence type="ECO:0000256" key="1">
    <source>
        <dbReference type="ARBA" id="ARBA00004141"/>
    </source>
</evidence>
<feature type="transmembrane region" description="Helical" evidence="7">
    <location>
        <begin position="35"/>
        <end position="56"/>
    </location>
</feature>
<dbReference type="Proteomes" id="UP000002068">
    <property type="component" value="Chromosome"/>
</dbReference>
<dbReference type="GO" id="GO:0005886">
    <property type="term" value="C:plasma membrane"/>
    <property type="evidence" value="ECO:0007669"/>
    <property type="project" value="TreeGrafter"/>
</dbReference>
<feature type="transmembrane region" description="Helical" evidence="7">
    <location>
        <begin position="62"/>
        <end position="82"/>
    </location>
</feature>
<dbReference type="GO" id="GO:0042907">
    <property type="term" value="F:xanthine transmembrane transporter activity"/>
    <property type="evidence" value="ECO:0007669"/>
    <property type="project" value="TreeGrafter"/>
</dbReference>
<feature type="transmembrane region" description="Helical" evidence="7">
    <location>
        <begin position="204"/>
        <end position="224"/>
    </location>
</feature>
<dbReference type="PANTHER" id="PTHR42810">
    <property type="entry name" value="PURINE PERMEASE C1399.01C-RELATED"/>
    <property type="match status" value="1"/>
</dbReference>
<sequence length="460" mass="47787">MYGRIYFMKTRNTSKYDVDGIPPLKESIPLALQHLLAMIVGNMVPAILIANVVGLNQGQATMLIQGSMLAAGLATFLQLYPIPLFKGFKLGSRLPVMMGMSYVFLGACLSVAAKDGLAALFGAQIAAGVIVFFVGFGVKKIRHIFTPIVSGTIIACMGLGLFATAIKNLAGGEGTQTFGSPINFTVGVIVAFVIIMINKYGKGLVKNSSILIGILVGYAISLVLGLVDFSAVQGAAIVSLPTPAAFGLEFRPELIVMFTIIYIIGIADMMGACTIATVGAMDREVTDEELASVVLGNSITSIISSLFAALPTGVFSQNTVIVSMNKVTSRFVIALGALVLLLAGISPALGAIMTTIPSCVVGGATLVVFSSIAMSGFSIMSMDGFTEENNLIAGVSIATSMGLTTAPQVLDQFPETIGTVLGGSSIVSGAIIAILLQTLFKLKSRKSAENVTSNLEENIG</sequence>
<keyword evidence="5 7" id="KW-1133">Transmembrane helix</keyword>
<dbReference type="PANTHER" id="PTHR42810:SF2">
    <property type="entry name" value="PURINE PERMEASE C1399.01C-RELATED"/>
    <property type="match status" value="1"/>
</dbReference>
<accession>A0A0H3N882</accession>
<comment type="subcellular location">
    <subcellularLocation>
        <location evidence="1">Membrane</location>
        <topology evidence="1">Multi-pass membrane protein</topology>
    </subcellularLocation>
</comment>
<feature type="transmembrane region" description="Helical" evidence="7">
    <location>
        <begin position="290"/>
        <end position="310"/>
    </location>
</feature>
<evidence type="ECO:0000256" key="4">
    <source>
        <dbReference type="ARBA" id="ARBA00022692"/>
    </source>
</evidence>
<dbReference type="SMR" id="A0A0H3N882"/>
<feature type="transmembrane region" description="Helical" evidence="7">
    <location>
        <begin position="94"/>
        <end position="113"/>
    </location>
</feature>
<dbReference type="HOGENOM" id="CLU_017959_8_0_9"/>
<evidence type="ECO:0000256" key="3">
    <source>
        <dbReference type="ARBA" id="ARBA00022448"/>
    </source>
</evidence>
<evidence type="ECO:0000256" key="2">
    <source>
        <dbReference type="ARBA" id="ARBA00008821"/>
    </source>
</evidence>
<feature type="transmembrane region" description="Helical" evidence="7">
    <location>
        <begin position="145"/>
        <end position="166"/>
    </location>
</feature>
<organism evidence="8 9">
    <name type="scientific">Clostridioides difficile (strain CD196)</name>
    <name type="common">Peptoclostridium difficile</name>
    <dbReference type="NCBI Taxonomy" id="645462"/>
    <lineage>
        <taxon>Bacteria</taxon>
        <taxon>Bacillati</taxon>
        <taxon>Bacillota</taxon>
        <taxon>Clostridia</taxon>
        <taxon>Peptostreptococcales</taxon>
        <taxon>Peptostreptococcaceae</taxon>
        <taxon>Clostridioides</taxon>
    </lineage>
</organism>
<dbReference type="EMBL" id="FN538970">
    <property type="protein sequence ID" value="CBA63750.1"/>
    <property type="molecule type" value="Genomic_DNA"/>
</dbReference>
<dbReference type="InterPro" id="IPR006043">
    <property type="entry name" value="NCS2"/>
</dbReference>
<dbReference type="Pfam" id="PF00860">
    <property type="entry name" value="Xan_ur_permease"/>
    <property type="match status" value="1"/>
</dbReference>
<feature type="transmembrane region" description="Helical" evidence="7">
    <location>
        <begin position="331"/>
        <end position="354"/>
    </location>
</feature>
<dbReference type="NCBIfam" id="NF037981">
    <property type="entry name" value="NCS2_1"/>
    <property type="match status" value="1"/>
</dbReference>
<evidence type="ECO:0000313" key="8">
    <source>
        <dbReference type="EMBL" id="CBA63750.1"/>
    </source>
</evidence>
<name>A0A0H3N882_CLODC</name>
<dbReference type="KEGG" id="cdc:CD196_1954"/>
<feature type="transmembrane region" description="Helical" evidence="7">
    <location>
        <begin position="360"/>
        <end position="379"/>
    </location>
</feature>
<evidence type="ECO:0000313" key="9">
    <source>
        <dbReference type="Proteomes" id="UP000002068"/>
    </source>
</evidence>
<comment type="similarity">
    <text evidence="2">Belongs to the nucleobase:cation symporter-2 (NCS2) (TC 2.A.40) family.</text>
</comment>
<gene>
    <name evidence="8" type="ordered locus">CD196_1954</name>
</gene>
<keyword evidence="6 7" id="KW-0472">Membrane</keyword>
<keyword evidence="4 7" id="KW-0812">Transmembrane</keyword>
<evidence type="ECO:0000256" key="6">
    <source>
        <dbReference type="ARBA" id="ARBA00023136"/>
    </source>
</evidence>
<evidence type="ECO:0000256" key="5">
    <source>
        <dbReference type="ARBA" id="ARBA00022989"/>
    </source>
</evidence>
<feature type="transmembrane region" description="Helical" evidence="7">
    <location>
        <begin position="178"/>
        <end position="197"/>
    </location>
</feature>
<reference evidence="8 9" key="1">
    <citation type="journal article" date="2009" name="Genome Biol.">
        <title>Comparative genome and phenotypic analysis of Clostridium difficile 027 strains provides insight into the evolution of a hypervirulent bacterium.</title>
        <authorList>
            <person name="Stabler R.A."/>
            <person name="He M."/>
            <person name="Dawson L."/>
            <person name="Martin M."/>
            <person name="Valiente E."/>
            <person name="Corton C."/>
            <person name="Lawley T.D."/>
            <person name="Sebaihia M."/>
            <person name="Quail M.A."/>
            <person name="Rose G."/>
            <person name="Gerding D.N."/>
            <person name="Gibert M."/>
            <person name="Popoff M.R."/>
            <person name="Parkhill J."/>
            <person name="Dougan G."/>
            <person name="Wren B.W."/>
        </authorList>
    </citation>
    <scope>NUCLEOTIDE SEQUENCE [LARGE SCALE GENOMIC DNA]</scope>
    <source>
        <strain evidence="8 9">CD196</strain>
    </source>
</reference>
<keyword evidence="3" id="KW-0813">Transport</keyword>
<evidence type="ECO:0000256" key="7">
    <source>
        <dbReference type="SAM" id="Phobius"/>
    </source>
</evidence>
<protein>
    <submittedName>
        <fullName evidence="8">Xanthine/uracile permease</fullName>
    </submittedName>
</protein>
<proteinExistence type="inferred from homology"/>
<feature type="transmembrane region" description="Helical" evidence="7">
    <location>
        <begin position="416"/>
        <end position="436"/>
    </location>
</feature>